<evidence type="ECO:0000313" key="2">
    <source>
        <dbReference type="RefSeq" id="XP_020107322.1"/>
    </source>
</evidence>
<reference evidence="2" key="2">
    <citation type="submission" date="2025-08" db="UniProtKB">
        <authorList>
            <consortium name="RefSeq"/>
        </authorList>
    </citation>
    <scope>IDENTIFICATION</scope>
    <source>
        <tissue evidence="2">Leaf</tissue>
    </source>
</reference>
<keyword evidence="1" id="KW-1185">Reference proteome</keyword>
<evidence type="ECO:0000313" key="1">
    <source>
        <dbReference type="Proteomes" id="UP000515123"/>
    </source>
</evidence>
<proteinExistence type="predicted"/>
<dbReference type="GeneID" id="109723390"/>
<organism evidence="1 2">
    <name type="scientific">Ananas comosus</name>
    <name type="common">Pineapple</name>
    <name type="synonym">Ananas ananas</name>
    <dbReference type="NCBI Taxonomy" id="4615"/>
    <lineage>
        <taxon>Eukaryota</taxon>
        <taxon>Viridiplantae</taxon>
        <taxon>Streptophyta</taxon>
        <taxon>Embryophyta</taxon>
        <taxon>Tracheophyta</taxon>
        <taxon>Spermatophyta</taxon>
        <taxon>Magnoliopsida</taxon>
        <taxon>Liliopsida</taxon>
        <taxon>Poales</taxon>
        <taxon>Bromeliaceae</taxon>
        <taxon>Bromelioideae</taxon>
        <taxon>Ananas</taxon>
    </lineage>
</organism>
<sequence length="177" mass="20527">MESMNLALLTKWWWRFFNEPNLLWCKLIRPLYYVRRRPLHKGRVFVPYSQWSKSVLRCRELFTCGVIYELGDGRNIRLCSNIWIGETPFRTLFPNIFENITNTEARISECWNLTNGDGASSAMVLRRLNSLKDAGSYRCLKICFSITAHAADRTRSNGGGPSIKYLQSNPYISSSLM</sequence>
<gene>
    <name evidence="2" type="primary">LOC109723390</name>
</gene>
<dbReference type="AlphaFoldDB" id="A0A6P5GHN9"/>
<reference evidence="1" key="1">
    <citation type="journal article" date="2015" name="Nat. Genet.">
        <title>The pineapple genome and the evolution of CAM photosynthesis.</title>
        <authorList>
            <person name="Ming R."/>
            <person name="VanBuren R."/>
            <person name="Wai C.M."/>
            <person name="Tang H."/>
            <person name="Schatz M.C."/>
            <person name="Bowers J.E."/>
            <person name="Lyons E."/>
            <person name="Wang M.L."/>
            <person name="Chen J."/>
            <person name="Biggers E."/>
            <person name="Zhang J."/>
            <person name="Huang L."/>
            <person name="Zhang L."/>
            <person name="Miao W."/>
            <person name="Zhang J."/>
            <person name="Ye Z."/>
            <person name="Miao C."/>
            <person name="Lin Z."/>
            <person name="Wang H."/>
            <person name="Zhou H."/>
            <person name="Yim W.C."/>
            <person name="Priest H.D."/>
            <person name="Zheng C."/>
            <person name="Woodhouse M."/>
            <person name="Edger P.P."/>
            <person name="Guyot R."/>
            <person name="Guo H.B."/>
            <person name="Guo H."/>
            <person name="Zheng G."/>
            <person name="Singh R."/>
            <person name="Sharma A."/>
            <person name="Min X."/>
            <person name="Zheng Y."/>
            <person name="Lee H."/>
            <person name="Gurtowski J."/>
            <person name="Sedlazeck F.J."/>
            <person name="Harkess A."/>
            <person name="McKain M.R."/>
            <person name="Liao Z."/>
            <person name="Fang J."/>
            <person name="Liu J."/>
            <person name="Zhang X."/>
            <person name="Zhang Q."/>
            <person name="Hu W."/>
            <person name="Qin Y."/>
            <person name="Wang K."/>
            <person name="Chen L.Y."/>
            <person name="Shirley N."/>
            <person name="Lin Y.R."/>
            <person name="Liu L.Y."/>
            <person name="Hernandez A.G."/>
            <person name="Wright C.L."/>
            <person name="Bulone V."/>
            <person name="Tuskan G.A."/>
            <person name="Heath K."/>
            <person name="Zee F."/>
            <person name="Moore P.H."/>
            <person name="Sunkar R."/>
            <person name="Leebens-Mack J.H."/>
            <person name="Mockler T."/>
            <person name="Bennetzen J.L."/>
            <person name="Freeling M."/>
            <person name="Sankoff D."/>
            <person name="Paterson A.H."/>
            <person name="Zhu X."/>
            <person name="Yang X."/>
            <person name="Smith J.A."/>
            <person name="Cushman J.C."/>
            <person name="Paull R.E."/>
            <person name="Yu Q."/>
        </authorList>
    </citation>
    <scope>NUCLEOTIDE SEQUENCE [LARGE SCALE GENOMIC DNA]</scope>
    <source>
        <strain evidence="1">cv. F153</strain>
    </source>
</reference>
<accession>A0A6P5GHN9</accession>
<name>A0A6P5GHN9_ANACO</name>
<dbReference type="RefSeq" id="XP_020107322.1">
    <property type="nucleotide sequence ID" value="XM_020251733.1"/>
</dbReference>
<protein>
    <submittedName>
        <fullName evidence="2">Uncharacterized protein LOC109723390</fullName>
    </submittedName>
</protein>
<dbReference type="Proteomes" id="UP000515123">
    <property type="component" value="Linkage group 17"/>
</dbReference>
<dbReference type="OrthoDB" id="689430at2759"/>